<name>A0A9P5ZLJ6_PLEER</name>
<keyword evidence="2" id="KW-1185">Reference proteome</keyword>
<gene>
    <name evidence="1" type="ORF">BDN71DRAFT_1498785</name>
</gene>
<evidence type="ECO:0000313" key="2">
    <source>
        <dbReference type="Proteomes" id="UP000807025"/>
    </source>
</evidence>
<protein>
    <submittedName>
        <fullName evidence="1">Uncharacterized protein</fullName>
    </submittedName>
</protein>
<dbReference type="Proteomes" id="UP000807025">
    <property type="component" value="Unassembled WGS sequence"/>
</dbReference>
<reference evidence="1" key="1">
    <citation type="submission" date="2020-11" db="EMBL/GenBank/DDBJ databases">
        <authorList>
            <consortium name="DOE Joint Genome Institute"/>
            <person name="Ahrendt S."/>
            <person name="Riley R."/>
            <person name="Andreopoulos W."/>
            <person name="Labutti K."/>
            <person name="Pangilinan J."/>
            <person name="Ruiz-Duenas F.J."/>
            <person name="Barrasa J.M."/>
            <person name="Sanchez-Garcia M."/>
            <person name="Camarero S."/>
            <person name="Miyauchi S."/>
            <person name="Serrano A."/>
            <person name="Linde D."/>
            <person name="Babiker R."/>
            <person name="Drula E."/>
            <person name="Ayuso-Fernandez I."/>
            <person name="Pacheco R."/>
            <person name="Padilla G."/>
            <person name="Ferreira P."/>
            <person name="Barriuso J."/>
            <person name="Kellner H."/>
            <person name="Castanera R."/>
            <person name="Alfaro M."/>
            <person name="Ramirez L."/>
            <person name="Pisabarro A.G."/>
            <person name="Kuo A."/>
            <person name="Tritt A."/>
            <person name="Lipzen A."/>
            <person name="He G."/>
            <person name="Yan M."/>
            <person name="Ng V."/>
            <person name="Cullen D."/>
            <person name="Martin F."/>
            <person name="Rosso M.-N."/>
            <person name="Henrissat B."/>
            <person name="Hibbett D."/>
            <person name="Martinez A.T."/>
            <person name="Grigoriev I.V."/>
        </authorList>
    </citation>
    <scope>NUCLEOTIDE SEQUENCE</scope>
    <source>
        <strain evidence="1">ATCC 90797</strain>
    </source>
</reference>
<comment type="caution">
    <text evidence="1">The sequence shown here is derived from an EMBL/GenBank/DDBJ whole genome shotgun (WGS) entry which is preliminary data.</text>
</comment>
<evidence type="ECO:0000313" key="1">
    <source>
        <dbReference type="EMBL" id="KAF9490009.1"/>
    </source>
</evidence>
<proteinExistence type="predicted"/>
<dbReference type="EMBL" id="MU154652">
    <property type="protein sequence ID" value="KAF9490009.1"/>
    <property type="molecule type" value="Genomic_DNA"/>
</dbReference>
<dbReference type="AlphaFoldDB" id="A0A9P5ZLJ6"/>
<organism evidence="1 2">
    <name type="scientific">Pleurotus eryngii</name>
    <name type="common">Boletus of the steppes</name>
    <dbReference type="NCBI Taxonomy" id="5323"/>
    <lineage>
        <taxon>Eukaryota</taxon>
        <taxon>Fungi</taxon>
        <taxon>Dikarya</taxon>
        <taxon>Basidiomycota</taxon>
        <taxon>Agaricomycotina</taxon>
        <taxon>Agaricomycetes</taxon>
        <taxon>Agaricomycetidae</taxon>
        <taxon>Agaricales</taxon>
        <taxon>Pleurotineae</taxon>
        <taxon>Pleurotaceae</taxon>
        <taxon>Pleurotus</taxon>
    </lineage>
</organism>
<accession>A0A9P5ZLJ6</accession>
<sequence length="169" mass="18338">MSRHPRSSSAILSRVHGGYTEYELKFAFAEGSRPEDAVISHIREYLASLWIAQNDPDSVVGGQGAPHGRERMVNSSAARCLVVLIVVGTPHTSFIETTGAMSPPSLSTSMRLDIHGDSVNVCLATHLSILRVRLPVHLLLSPVSEADPWAEVKRLRKGKGLFDEDVATA</sequence>